<dbReference type="EMBL" id="HACM01010864">
    <property type="protein sequence ID" value="CRZ11306.1"/>
    <property type="molecule type" value="Transcribed_RNA"/>
</dbReference>
<protein>
    <submittedName>
        <fullName evidence="1">Uncharacterized protein</fullName>
    </submittedName>
</protein>
<dbReference type="AlphaFoldDB" id="A0A0H5RC32"/>
<reference evidence="1" key="1">
    <citation type="submission" date="2015-04" db="EMBL/GenBank/DDBJ databases">
        <title>The genome sequence of the plant pathogenic Rhizarian Plasmodiophora brassicae reveals insights in its biotrophic life cycle and the origin of chitin synthesis.</title>
        <authorList>
            <person name="Schwelm A."/>
            <person name="Fogelqvist J."/>
            <person name="Knaust A."/>
            <person name="Julke S."/>
            <person name="Lilja T."/>
            <person name="Dhandapani V."/>
            <person name="Bonilla-Rosso G."/>
            <person name="Karlsson M."/>
            <person name="Shevchenko A."/>
            <person name="Choi S.R."/>
            <person name="Kim H.G."/>
            <person name="Park J.Y."/>
            <person name="Lim Y.P."/>
            <person name="Ludwig-Muller J."/>
            <person name="Dixelius C."/>
        </authorList>
    </citation>
    <scope>NUCLEOTIDE SEQUENCE</scope>
    <source>
        <tissue evidence="1">Potato root galls</tissue>
    </source>
</reference>
<organism evidence="1">
    <name type="scientific">Spongospora subterranea</name>
    <dbReference type="NCBI Taxonomy" id="70186"/>
    <lineage>
        <taxon>Eukaryota</taxon>
        <taxon>Sar</taxon>
        <taxon>Rhizaria</taxon>
        <taxon>Endomyxa</taxon>
        <taxon>Phytomyxea</taxon>
        <taxon>Plasmodiophorida</taxon>
        <taxon>Plasmodiophoridae</taxon>
        <taxon>Spongospora</taxon>
    </lineage>
</organism>
<feature type="non-terminal residue" evidence="1">
    <location>
        <position position="1"/>
    </location>
</feature>
<name>A0A0H5RC32_9EUKA</name>
<proteinExistence type="predicted"/>
<evidence type="ECO:0000313" key="1">
    <source>
        <dbReference type="EMBL" id="CRZ11306.1"/>
    </source>
</evidence>
<accession>A0A0H5RC32</accession>
<sequence length="337" mass="38823">IRTWIKEDLGVNLDWSGDLDQSLRSGQLFLQIVCRLGLDQGPLSSGLKPDQIRRNWERVSDALSTLGVAHSPGLFSQIIAGRKEVGLQLLHAVKVHWERSRIPNTLNPLANGLSRPTPTHGHRSLQYQQFQQRHVHHMLLKTLSTKKTVKPVEDAIPGNNGTCDSEGRKSFRLERLAELDERIRQNDYAAELSSRHFSHWKRRAEADRNSDAMAEAKLAAKYEAERARKLNTTQAHMANDLASFEEKLSTMPLENGGDDDERPLNMAEKIKERRHRDDRDEEIRRRRVDKLVRDRDQVLEPQNYCSNIRPCLPIAVCSTILIFMPPFPDFRPMFYLR</sequence>